<organism evidence="1 2">
    <name type="scientific">Sinorhizobium psoraleae</name>
    <dbReference type="NCBI Taxonomy" id="520838"/>
    <lineage>
        <taxon>Bacteria</taxon>
        <taxon>Pseudomonadati</taxon>
        <taxon>Pseudomonadota</taxon>
        <taxon>Alphaproteobacteria</taxon>
        <taxon>Hyphomicrobiales</taxon>
        <taxon>Rhizobiaceae</taxon>
        <taxon>Sinorhizobium/Ensifer group</taxon>
        <taxon>Sinorhizobium</taxon>
    </lineage>
</organism>
<evidence type="ECO:0000313" key="1">
    <source>
        <dbReference type="EMBL" id="MCZ4094318.1"/>
    </source>
</evidence>
<protein>
    <submittedName>
        <fullName evidence="1">Uncharacterized protein</fullName>
    </submittedName>
</protein>
<dbReference type="RefSeq" id="WP_269286322.1">
    <property type="nucleotide sequence ID" value="NZ_JAPVOI010000006.1"/>
</dbReference>
<name>A0ABT4KR20_9HYPH</name>
<dbReference type="Proteomes" id="UP001079430">
    <property type="component" value="Unassembled WGS sequence"/>
</dbReference>
<sequence>MAHEFDVLGNETAEDENLATVISQIRRLIDGASLECGCRARVDELLLRFESLTARQREKRMLDQARRQRRRIAAIMELLHELDEIGYDDADRSVLVEARLLFEDIAEAARQGARLLDVASALPSSKAGVR</sequence>
<evidence type="ECO:0000313" key="2">
    <source>
        <dbReference type="Proteomes" id="UP001079430"/>
    </source>
</evidence>
<gene>
    <name evidence="1" type="ORF">O3W52_31930</name>
</gene>
<comment type="caution">
    <text evidence="1">The sequence shown here is derived from an EMBL/GenBank/DDBJ whole genome shotgun (WGS) entry which is preliminary data.</text>
</comment>
<reference evidence="1" key="1">
    <citation type="submission" date="2022-10" db="EMBL/GenBank/DDBJ databases">
        <title>Whole genome sequencing of three plant growth promoting bacteria isolated from Vachellia tortilis subsp. raddiana in Morocco.</title>
        <authorList>
            <person name="Hnini M."/>
            <person name="Zouagui R."/>
            <person name="Zouagui H."/>
            <person name="Chemao Elfihri M.-W."/>
            <person name="Ibrahimi A."/>
            <person name="Sbabou L."/>
            <person name="Aurag J."/>
        </authorList>
    </citation>
    <scope>NUCLEOTIDE SEQUENCE</scope>
    <source>
        <strain evidence="1">LMR678</strain>
    </source>
</reference>
<keyword evidence="2" id="KW-1185">Reference proteome</keyword>
<dbReference type="EMBL" id="JAPVOI010000006">
    <property type="protein sequence ID" value="MCZ4094318.1"/>
    <property type="molecule type" value="Genomic_DNA"/>
</dbReference>
<proteinExistence type="predicted"/>
<accession>A0ABT4KR20</accession>